<evidence type="ECO:0000256" key="5">
    <source>
        <dbReference type="ARBA" id="ARBA00023136"/>
    </source>
</evidence>
<evidence type="ECO:0000256" key="6">
    <source>
        <dbReference type="SAM" id="Coils"/>
    </source>
</evidence>
<evidence type="ECO:0000256" key="2">
    <source>
        <dbReference type="ARBA" id="ARBA00022741"/>
    </source>
</evidence>
<dbReference type="Pfam" id="PF00350">
    <property type="entry name" value="Dynamin_N"/>
    <property type="match status" value="1"/>
</dbReference>
<dbReference type="Gene3D" id="3.40.50.300">
    <property type="entry name" value="P-loop containing nucleotide triphosphate hydrolases"/>
    <property type="match status" value="1"/>
</dbReference>
<dbReference type="GO" id="GO:0008053">
    <property type="term" value="P:mitochondrial fusion"/>
    <property type="evidence" value="ECO:0007669"/>
    <property type="project" value="TreeGrafter"/>
</dbReference>
<dbReference type="GO" id="GO:0016020">
    <property type="term" value="C:membrane"/>
    <property type="evidence" value="ECO:0007669"/>
    <property type="project" value="UniProtKB-SubCell"/>
</dbReference>
<dbReference type="AlphaFoldDB" id="G5J2Y1"/>
<dbReference type="EMBL" id="AESD01000286">
    <property type="protein sequence ID" value="EHJ13450.1"/>
    <property type="molecule type" value="Genomic_DNA"/>
</dbReference>
<evidence type="ECO:0000313" key="9">
    <source>
        <dbReference type="Proteomes" id="UP000003477"/>
    </source>
</evidence>
<evidence type="ECO:0000256" key="4">
    <source>
        <dbReference type="ARBA" id="ARBA00023134"/>
    </source>
</evidence>
<keyword evidence="2" id="KW-0547">Nucleotide-binding</keyword>
<evidence type="ECO:0000256" key="3">
    <source>
        <dbReference type="ARBA" id="ARBA00022801"/>
    </source>
</evidence>
<evidence type="ECO:0000256" key="1">
    <source>
        <dbReference type="ARBA" id="ARBA00004370"/>
    </source>
</evidence>
<dbReference type="InterPro" id="IPR045063">
    <property type="entry name" value="Dynamin_N"/>
</dbReference>
<dbReference type="InterPro" id="IPR027094">
    <property type="entry name" value="Mitofusin_fam"/>
</dbReference>
<evidence type="ECO:0000259" key="7">
    <source>
        <dbReference type="Pfam" id="PF00350"/>
    </source>
</evidence>
<dbReference type="PANTHER" id="PTHR10465">
    <property type="entry name" value="TRANSMEMBRANE GTPASE FZO1"/>
    <property type="match status" value="1"/>
</dbReference>
<organism evidence="8 9">
    <name type="scientific">Crocosphaera watsonii WH 0003</name>
    <dbReference type="NCBI Taxonomy" id="423471"/>
    <lineage>
        <taxon>Bacteria</taxon>
        <taxon>Bacillati</taxon>
        <taxon>Cyanobacteriota</taxon>
        <taxon>Cyanophyceae</taxon>
        <taxon>Oscillatoriophycideae</taxon>
        <taxon>Chroococcales</taxon>
        <taxon>Aphanothecaceae</taxon>
        <taxon>Crocosphaera</taxon>
    </lineage>
</organism>
<dbReference type="SUPFAM" id="SSF52540">
    <property type="entry name" value="P-loop containing nucleoside triphosphate hydrolases"/>
    <property type="match status" value="1"/>
</dbReference>
<feature type="non-terminal residue" evidence="8">
    <location>
        <position position="686"/>
    </location>
</feature>
<protein>
    <recommendedName>
        <fullName evidence="7">Dynamin N-terminal domain-containing protein</fullName>
    </recommendedName>
</protein>
<name>G5J2Y1_CROWT</name>
<dbReference type="GO" id="GO:0005525">
    <property type="term" value="F:GTP binding"/>
    <property type="evidence" value="ECO:0007669"/>
    <property type="project" value="UniProtKB-KW"/>
</dbReference>
<evidence type="ECO:0000313" key="8">
    <source>
        <dbReference type="EMBL" id="EHJ13450.1"/>
    </source>
</evidence>
<keyword evidence="5" id="KW-0472">Membrane</keyword>
<feature type="coiled-coil region" evidence="6">
    <location>
        <begin position="613"/>
        <end position="640"/>
    </location>
</feature>
<dbReference type="RefSeq" id="WP_007310202.1">
    <property type="nucleotide sequence ID" value="NZ_AESD01000286.1"/>
</dbReference>
<dbReference type="Proteomes" id="UP000003477">
    <property type="component" value="Unassembled WGS sequence"/>
</dbReference>
<dbReference type="GeneID" id="88765607"/>
<proteinExistence type="predicted"/>
<keyword evidence="4" id="KW-0342">GTP-binding</keyword>
<dbReference type="PANTHER" id="PTHR10465:SF0">
    <property type="entry name" value="SARCALUMENIN"/>
    <property type="match status" value="1"/>
</dbReference>
<sequence length="686" mass="79263">MAMLHEQSQLTIKQFNKFFEIYTNVLPYVGMEDSKKAIIEKKQGWIQKLQQTEFPVAFLGSYSAGKSTIINGILGREILPEANESTTAFPTIVKKGDKEQGFIHFMSDQARMELWDSFVSEISTKISKDLKRQKNELPGAHLQRIKAAVEAYEKNHEIAIDQQELMKLQSLLRNFGNDEYKGKKEIALSELKNYVEGYAGAIYVDKVEVFLEELNIDNDIVLVDLPGLGVDNKRHVEFTKDYIKEKAKAFVVCMSPFKVLQGQEIEFLSQINKNNPTIIQRAFWVINQWDLPNKTQQEEALNSFDKRVKEYNFGINDDRKNRQFQTSALNYLLLKATAEETIEDSQKLKNHLDNLTKSGIINDLNDLDQEKAKSLLSHPDIVSFSDFSESLFNYLNTEAKDQFIADAKKELLQGIRILDTLLKPLDDQYSQSTNLEAEMQAVAINQKFRNFLEQLKQQVINFAKEIRTDDQRQFWEESDTMEVLGETDKRISKIDRTYLLNELSEGIDVDVNFARLPDLLDKEIELTLLMRKRLISVIDSFFIQRLNKLLTELEMINPLYLPDTLVEELANKLDERDISMRLSGLADALLYPYGQELQKLGLSLEVEEGKTYSSQLEKVLKMYKTELDKLTHNLVTKLNENLRLSLKNHTEYLEKTLLELFDSQQNEIISQISRNINLDNAIADEV</sequence>
<gene>
    <name evidence="8" type="ORF">CWATWH0003_1862t6</name>
</gene>
<accession>G5J2Y1</accession>
<comment type="subcellular location">
    <subcellularLocation>
        <location evidence="1">Membrane</location>
    </subcellularLocation>
</comment>
<reference evidence="8 9" key="1">
    <citation type="journal article" date="2011" name="Front. Microbiol.">
        <title>Two Strains of Crocosphaera watsonii with Highly Conserved Genomes are Distinguished by Strain-Specific Features.</title>
        <authorList>
            <person name="Bench S.R."/>
            <person name="Ilikchyan I.N."/>
            <person name="Tripp H.J."/>
            <person name="Zehr J.P."/>
        </authorList>
    </citation>
    <scope>NUCLEOTIDE SEQUENCE [LARGE SCALE GENOMIC DNA]</scope>
    <source>
        <strain evidence="8 9">WH 0003</strain>
    </source>
</reference>
<keyword evidence="3" id="KW-0378">Hydrolase</keyword>
<dbReference type="GO" id="GO:0003924">
    <property type="term" value="F:GTPase activity"/>
    <property type="evidence" value="ECO:0007669"/>
    <property type="project" value="InterPro"/>
</dbReference>
<keyword evidence="6" id="KW-0175">Coiled coil</keyword>
<comment type="caution">
    <text evidence="8">The sequence shown here is derived from an EMBL/GenBank/DDBJ whole genome shotgun (WGS) entry which is preliminary data.</text>
</comment>
<dbReference type="InterPro" id="IPR027417">
    <property type="entry name" value="P-loop_NTPase"/>
</dbReference>
<feature type="domain" description="Dynamin N-terminal" evidence="7">
    <location>
        <begin position="56"/>
        <end position="278"/>
    </location>
</feature>